<evidence type="ECO:0000256" key="3">
    <source>
        <dbReference type="ARBA" id="ARBA00022771"/>
    </source>
</evidence>
<keyword evidence="3" id="KW-0863">Zinc-finger</keyword>
<evidence type="ECO:0000313" key="15">
    <source>
        <dbReference type="Proteomes" id="UP000011087"/>
    </source>
</evidence>
<comment type="subcellular location">
    <subcellularLocation>
        <location evidence="1 10">Nucleus</location>
    </subcellularLocation>
</comment>
<dbReference type="GO" id="GO:0005634">
    <property type="term" value="C:nucleus"/>
    <property type="evidence" value="ECO:0007669"/>
    <property type="project" value="UniProtKB-SubCell"/>
</dbReference>
<dbReference type="EnsemblProtists" id="EKX46979">
    <property type="protein sequence ID" value="EKX46979"/>
    <property type="gene ID" value="GUITHDRAFT_137942"/>
</dbReference>
<keyword evidence="7 10" id="KW-0010">Activator</keyword>
<reference evidence="13 15" key="1">
    <citation type="journal article" date="2012" name="Nature">
        <title>Algal genomes reveal evolutionary mosaicism and the fate of nucleomorphs.</title>
        <authorList>
            <consortium name="DOE Joint Genome Institute"/>
            <person name="Curtis B.A."/>
            <person name="Tanifuji G."/>
            <person name="Burki F."/>
            <person name="Gruber A."/>
            <person name="Irimia M."/>
            <person name="Maruyama S."/>
            <person name="Arias M.C."/>
            <person name="Ball S.G."/>
            <person name="Gile G.H."/>
            <person name="Hirakawa Y."/>
            <person name="Hopkins J.F."/>
            <person name="Kuo A."/>
            <person name="Rensing S.A."/>
            <person name="Schmutz J."/>
            <person name="Symeonidi A."/>
            <person name="Elias M."/>
            <person name="Eveleigh R.J."/>
            <person name="Herman E.K."/>
            <person name="Klute M.J."/>
            <person name="Nakayama T."/>
            <person name="Obornik M."/>
            <person name="Reyes-Prieto A."/>
            <person name="Armbrust E.V."/>
            <person name="Aves S.J."/>
            <person name="Beiko R.G."/>
            <person name="Coutinho P."/>
            <person name="Dacks J.B."/>
            <person name="Durnford D.G."/>
            <person name="Fast N.M."/>
            <person name="Green B.R."/>
            <person name="Grisdale C.J."/>
            <person name="Hempel F."/>
            <person name="Henrissat B."/>
            <person name="Hoppner M.P."/>
            <person name="Ishida K."/>
            <person name="Kim E."/>
            <person name="Koreny L."/>
            <person name="Kroth P.G."/>
            <person name="Liu Y."/>
            <person name="Malik S.B."/>
            <person name="Maier U.G."/>
            <person name="McRose D."/>
            <person name="Mock T."/>
            <person name="Neilson J.A."/>
            <person name="Onodera N.T."/>
            <person name="Poole A.M."/>
            <person name="Pritham E.J."/>
            <person name="Richards T.A."/>
            <person name="Rocap G."/>
            <person name="Roy S.W."/>
            <person name="Sarai C."/>
            <person name="Schaack S."/>
            <person name="Shirato S."/>
            <person name="Slamovits C.H."/>
            <person name="Spencer D.F."/>
            <person name="Suzuki S."/>
            <person name="Worden A.Z."/>
            <person name="Zauner S."/>
            <person name="Barry K."/>
            <person name="Bell C."/>
            <person name="Bharti A.K."/>
            <person name="Crow J.A."/>
            <person name="Grimwood J."/>
            <person name="Kramer R."/>
            <person name="Lindquist E."/>
            <person name="Lucas S."/>
            <person name="Salamov A."/>
            <person name="McFadden G.I."/>
            <person name="Lane C.E."/>
            <person name="Keeling P.J."/>
            <person name="Gray M.W."/>
            <person name="Grigoriev I.V."/>
            <person name="Archibald J.M."/>
        </authorList>
    </citation>
    <scope>NUCLEOTIDE SEQUENCE</scope>
    <source>
        <strain evidence="13 15">CCMP2712</strain>
    </source>
</reference>
<reference evidence="14" key="3">
    <citation type="submission" date="2016-03" db="UniProtKB">
        <authorList>
            <consortium name="EnsemblProtists"/>
        </authorList>
    </citation>
    <scope>IDENTIFICATION</scope>
</reference>
<dbReference type="STRING" id="905079.L1JFQ7"/>
<protein>
    <recommendedName>
        <fullName evidence="10">SAGA-associated factor 11</fullName>
    </recommendedName>
</protein>
<evidence type="ECO:0000256" key="10">
    <source>
        <dbReference type="RuleBase" id="RU261113"/>
    </source>
</evidence>
<evidence type="ECO:0000256" key="9">
    <source>
        <dbReference type="ARBA" id="ARBA00023242"/>
    </source>
</evidence>
<feature type="compositionally biased region" description="Low complexity" evidence="12">
    <location>
        <begin position="142"/>
        <end position="170"/>
    </location>
</feature>
<evidence type="ECO:0000256" key="7">
    <source>
        <dbReference type="ARBA" id="ARBA00023159"/>
    </source>
</evidence>
<evidence type="ECO:0000256" key="1">
    <source>
        <dbReference type="ARBA" id="ARBA00004123"/>
    </source>
</evidence>
<keyword evidence="6" id="KW-0805">Transcription regulation</keyword>
<dbReference type="GeneID" id="17303482"/>
<evidence type="ECO:0000256" key="6">
    <source>
        <dbReference type="ARBA" id="ARBA00023015"/>
    </source>
</evidence>
<evidence type="ECO:0000313" key="13">
    <source>
        <dbReference type="EMBL" id="EKX46979.1"/>
    </source>
</evidence>
<organism evidence="13">
    <name type="scientific">Guillardia theta (strain CCMP2712)</name>
    <name type="common">Cryptophyte</name>
    <dbReference type="NCBI Taxonomy" id="905079"/>
    <lineage>
        <taxon>Eukaryota</taxon>
        <taxon>Cryptophyceae</taxon>
        <taxon>Pyrenomonadales</taxon>
        <taxon>Geminigeraceae</taxon>
        <taxon>Guillardia</taxon>
    </lineage>
</organism>
<evidence type="ECO:0000256" key="5">
    <source>
        <dbReference type="ARBA" id="ARBA00022853"/>
    </source>
</evidence>
<dbReference type="PaxDb" id="55529-EKX46979"/>
<gene>
    <name evidence="13" type="ORF">GUITHDRAFT_137942</name>
</gene>
<dbReference type="EMBL" id="JH992992">
    <property type="protein sequence ID" value="EKX46979.1"/>
    <property type="molecule type" value="Genomic_DNA"/>
</dbReference>
<evidence type="ECO:0000256" key="11">
    <source>
        <dbReference type="SAM" id="Coils"/>
    </source>
</evidence>
<dbReference type="Proteomes" id="UP000011087">
    <property type="component" value="Unassembled WGS sequence"/>
</dbReference>
<dbReference type="PANTHER" id="PTHR47674:SF3">
    <property type="entry name" value="SAGA-ASSOCIATED FACTOR 11"/>
    <property type="match status" value="1"/>
</dbReference>
<dbReference type="PANTHER" id="PTHR47674">
    <property type="entry name" value="SAGA-ASSOCIATED FACTOR 11"/>
    <property type="match status" value="1"/>
</dbReference>
<feature type="region of interest" description="Disordered" evidence="12">
    <location>
        <begin position="137"/>
        <end position="218"/>
    </location>
</feature>
<sequence>MADSHTEAVVSNDEHHSEESEVKRLQWAIEKLEELKDHLSKDIGTRILVEIFTSIIDSLVRDVCTDVHRDICFDVLPLPNEDSQNMNRIVQAAGYDVHGQIPEKVPKSEFFNCDHCAQKIGAAKYAAHLAKCMGHGGRQRASRSAGAAPTESGSTNTTSPSNLRNLSSPPANVGSSGNVSPVQTASRVTSPPQANSSHSPSGVDSLGKRSRQASGDVE</sequence>
<dbReference type="GO" id="GO:0070461">
    <property type="term" value="C:SAGA-type complex"/>
    <property type="evidence" value="ECO:0007669"/>
    <property type="project" value="UniProtKB-ARBA"/>
</dbReference>
<evidence type="ECO:0000256" key="8">
    <source>
        <dbReference type="ARBA" id="ARBA00023163"/>
    </source>
</evidence>
<feature type="compositionally biased region" description="Polar residues" evidence="12">
    <location>
        <begin position="173"/>
        <end position="202"/>
    </location>
</feature>
<evidence type="ECO:0000313" key="14">
    <source>
        <dbReference type="EnsemblProtists" id="EKX46979"/>
    </source>
</evidence>
<keyword evidence="8" id="KW-0804">Transcription</keyword>
<dbReference type="GO" id="GO:0008270">
    <property type="term" value="F:zinc ion binding"/>
    <property type="evidence" value="ECO:0007669"/>
    <property type="project" value="UniProtKB-KW"/>
</dbReference>
<dbReference type="GO" id="GO:0006325">
    <property type="term" value="P:chromatin organization"/>
    <property type="evidence" value="ECO:0007669"/>
    <property type="project" value="UniProtKB-KW"/>
</dbReference>
<evidence type="ECO:0000256" key="12">
    <source>
        <dbReference type="SAM" id="MobiDB-lite"/>
    </source>
</evidence>
<reference evidence="15" key="2">
    <citation type="submission" date="2012-11" db="EMBL/GenBank/DDBJ databases">
        <authorList>
            <person name="Kuo A."/>
            <person name="Curtis B.A."/>
            <person name="Tanifuji G."/>
            <person name="Burki F."/>
            <person name="Gruber A."/>
            <person name="Irimia M."/>
            <person name="Maruyama S."/>
            <person name="Arias M.C."/>
            <person name="Ball S.G."/>
            <person name="Gile G.H."/>
            <person name="Hirakawa Y."/>
            <person name="Hopkins J.F."/>
            <person name="Rensing S.A."/>
            <person name="Schmutz J."/>
            <person name="Symeonidi A."/>
            <person name="Elias M."/>
            <person name="Eveleigh R.J."/>
            <person name="Herman E.K."/>
            <person name="Klute M.J."/>
            <person name="Nakayama T."/>
            <person name="Obornik M."/>
            <person name="Reyes-Prieto A."/>
            <person name="Armbrust E.V."/>
            <person name="Aves S.J."/>
            <person name="Beiko R.G."/>
            <person name="Coutinho P."/>
            <person name="Dacks J.B."/>
            <person name="Durnford D.G."/>
            <person name="Fast N.M."/>
            <person name="Green B.R."/>
            <person name="Grisdale C."/>
            <person name="Hempe F."/>
            <person name="Henrissat B."/>
            <person name="Hoppner M.P."/>
            <person name="Ishida K.-I."/>
            <person name="Kim E."/>
            <person name="Koreny L."/>
            <person name="Kroth P.G."/>
            <person name="Liu Y."/>
            <person name="Malik S.-B."/>
            <person name="Maier U.G."/>
            <person name="McRose D."/>
            <person name="Mock T."/>
            <person name="Neilson J.A."/>
            <person name="Onodera N.T."/>
            <person name="Poole A.M."/>
            <person name="Pritham E.J."/>
            <person name="Richards T.A."/>
            <person name="Rocap G."/>
            <person name="Roy S.W."/>
            <person name="Sarai C."/>
            <person name="Schaack S."/>
            <person name="Shirato S."/>
            <person name="Slamovits C.H."/>
            <person name="Spencer D.F."/>
            <person name="Suzuki S."/>
            <person name="Worden A.Z."/>
            <person name="Zauner S."/>
            <person name="Barry K."/>
            <person name="Bell C."/>
            <person name="Bharti A.K."/>
            <person name="Crow J.A."/>
            <person name="Grimwood J."/>
            <person name="Kramer R."/>
            <person name="Lindquist E."/>
            <person name="Lucas S."/>
            <person name="Salamov A."/>
            <person name="McFadden G.I."/>
            <person name="Lane C.E."/>
            <person name="Keeling P.J."/>
            <person name="Gray M.W."/>
            <person name="Grigoriev I.V."/>
            <person name="Archibald J.M."/>
        </authorList>
    </citation>
    <scope>NUCLEOTIDE SEQUENCE</scope>
    <source>
        <strain evidence="15">CCMP2712</strain>
    </source>
</reference>
<proteinExistence type="inferred from homology"/>
<evidence type="ECO:0000256" key="2">
    <source>
        <dbReference type="ARBA" id="ARBA00022723"/>
    </source>
</evidence>
<dbReference type="AlphaFoldDB" id="L1JFQ7"/>
<keyword evidence="15" id="KW-1185">Reference proteome</keyword>
<keyword evidence="9" id="KW-0539">Nucleus</keyword>
<dbReference type="Pfam" id="PF08209">
    <property type="entry name" value="Sgf11"/>
    <property type="match status" value="1"/>
</dbReference>
<keyword evidence="5" id="KW-0156">Chromatin regulator</keyword>
<comment type="similarity">
    <text evidence="10">Belongs to the SGF11 family.</text>
</comment>
<dbReference type="HOGENOM" id="CLU_1268995_0_0_1"/>
<dbReference type="OrthoDB" id="21557at2759"/>
<keyword evidence="2" id="KW-0479">Metal-binding</keyword>
<evidence type="ECO:0000256" key="4">
    <source>
        <dbReference type="ARBA" id="ARBA00022833"/>
    </source>
</evidence>
<dbReference type="InterPro" id="IPR013246">
    <property type="entry name" value="SAGA_su_Sgf11"/>
</dbReference>
<name>L1JFQ7_GUITC</name>
<dbReference type="KEGG" id="gtt:GUITHDRAFT_137942"/>
<dbReference type="RefSeq" id="XP_005833959.1">
    <property type="nucleotide sequence ID" value="XM_005833902.1"/>
</dbReference>
<keyword evidence="4" id="KW-0862">Zinc</keyword>
<feature type="coiled-coil region" evidence="11">
    <location>
        <begin position="15"/>
        <end position="42"/>
    </location>
</feature>
<keyword evidence="11" id="KW-0175">Coiled coil</keyword>
<accession>L1JFQ7</accession>